<dbReference type="OMA" id="WYSRDVA"/>
<protein>
    <recommendedName>
        <fullName evidence="5">SURF1-like protein</fullName>
    </recommendedName>
</protein>
<dbReference type="CDD" id="cd06662">
    <property type="entry name" value="SURF1"/>
    <property type="match status" value="1"/>
</dbReference>
<comment type="similarity">
    <text evidence="5">Belongs to the SURF1 family.</text>
</comment>
<dbReference type="AlphaFoldDB" id="A0A5M3N6J6"/>
<comment type="caution">
    <text evidence="6">The sequence shown here is derived from an EMBL/GenBank/DDBJ whole genome shotgun (WGS) entry which is preliminary data.</text>
</comment>
<dbReference type="Pfam" id="PF02104">
    <property type="entry name" value="SURF1"/>
    <property type="match status" value="1"/>
</dbReference>
<dbReference type="InterPro" id="IPR045214">
    <property type="entry name" value="Surf1/Surf4"/>
</dbReference>
<dbReference type="PANTHER" id="PTHR23427">
    <property type="entry name" value="SURFEIT LOCUS PROTEIN"/>
    <property type="match status" value="1"/>
</dbReference>
<dbReference type="PANTHER" id="PTHR23427:SF2">
    <property type="entry name" value="SURFEIT LOCUS PROTEIN 1"/>
    <property type="match status" value="1"/>
</dbReference>
<feature type="transmembrane region" description="Helical" evidence="5">
    <location>
        <begin position="263"/>
        <end position="284"/>
    </location>
</feature>
<dbReference type="KEGG" id="cput:CONPUDRAFT_116094"/>
<accession>A0A5M3N6J6</accession>
<keyword evidence="4 5" id="KW-0472">Membrane</keyword>
<keyword evidence="5" id="KW-0999">Mitochondrion inner membrane</keyword>
<evidence type="ECO:0000256" key="4">
    <source>
        <dbReference type="ARBA" id="ARBA00023136"/>
    </source>
</evidence>
<dbReference type="PROSITE" id="PS50895">
    <property type="entry name" value="SURF1"/>
    <property type="match status" value="1"/>
</dbReference>
<name>A0A5M3N6J6_CONPW</name>
<reference evidence="7" key="1">
    <citation type="journal article" date="2012" name="Science">
        <title>The Paleozoic origin of enzymatic lignin decomposition reconstructed from 31 fungal genomes.</title>
        <authorList>
            <person name="Floudas D."/>
            <person name="Binder M."/>
            <person name="Riley R."/>
            <person name="Barry K."/>
            <person name="Blanchette R.A."/>
            <person name="Henrissat B."/>
            <person name="Martinez A.T."/>
            <person name="Otillar R."/>
            <person name="Spatafora J.W."/>
            <person name="Yadav J.S."/>
            <person name="Aerts A."/>
            <person name="Benoit I."/>
            <person name="Boyd A."/>
            <person name="Carlson A."/>
            <person name="Copeland A."/>
            <person name="Coutinho P.M."/>
            <person name="de Vries R.P."/>
            <person name="Ferreira P."/>
            <person name="Findley K."/>
            <person name="Foster B."/>
            <person name="Gaskell J."/>
            <person name="Glotzer D."/>
            <person name="Gorecki P."/>
            <person name="Heitman J."/>
            <person name="Hesse C."/>
            <person name="Hori C."/>
            <person name="Igarashi K."/>
            <person name="Jurgens J.A."/>
            <person name="Kallen N."/>
            <person name="Kersten P."/>
            <person name="Kohler A."/>
            <person name="Kuees U."/>
            <person name="Kumar T.K.A."/>
            <person name="Kuo A."/>
            <person name="LaButti K."/>
            <person name="Larrondo L.F."/>
            <person name="Lindquist E."/>
            <person name="Ling A."/>
            <person name="Lombard V."/>
            <person name="Lucas S."/>
            <person name="Lundell T."/>
            <person name="Martin R."/>
            <person name="McLaughlin D.J."/>
            <person name="Morgenstern I."/>
            <person name="Morin E."/>
            <person name="Murat C."/>
            <person name="Nagy L.G."/>
            <person name="Nolan M."/>
            <person name="Ohm R.A."/>
            <person name="Patyshakuliyeva A."/>
            <person name="Rokas A."/>
            <person name="Ruiz-Duenas F.J."/>
            <person name="Sabat G."/>
            <person name="Salamov A."/>
            <person name="Samejima M."/>
            <person name="Schmutz J."/>
            <person name="Slot J.C."/>
            <person name="St John F."/>
            <person name="Stenlid J."/>
            <person name="Sun H."/>
            <person name="Sun S."/>
            <person name="Syed K."/>
            <person name="Tsang A."/>
            <person name="Wiebenga A."/>
            <person name="Young D."/>
            <person name="Pisabarro A."/>
            <person name="Eastwood D.C."/>
            <person name="Martin F."/>
            <person name="Cullen D."/>
            <person name="Grigoriev I.V."/>
            <person name="Hibbett D.S."/>
        </authorList>
    </citation>
    <scope>NUCLEOTIDE SEQUENCE [LARGE SCALE GENOMIC DNA]</scope>
    <source>
        <strain evidence="7">RWD-64-598 SS2</strain>
    </source>
</reference>
<feature type="transmembrane region" description="Helical" evidence="5">
    <location>
        <begin position="53"/>
        <end position="74"/>
    </location>
</feature>
<dbReference type="EMBL" id="JH711573">
    <property type="protein sequence ID" value="EIW87059.1"/>
    <property type="molecule type" value="Genomic_DNA"/>
</dbReference>
<sequence length="298" mass="33631">MLSALRSFTSRHRPVASAFKRVSRPRLPTARAFATEAAEAGGQNLYKPKKDSLLSPTIWLLGFLPVFAFGLGTWQVQRLQWKINLIDELEEKLHREPILLPRHVNLSAVPDFIYRRVLLKGKWDHKHSLLLGPRVREGAHGHHVVTPLVRSDGSTILVDRGFITNEHADDYVRGEDAEVEVVGMLRTSHVRNRFTPDNDPQGGHWYWADVDAMANYAGGEGANVQPVYVEQIADYNDGEALSRISRGVPVGRSATVDVRNAHLSYVITWYSLSAFTAVMLARLVTKRRAQHRIRPLPR</sequence>
<comment type="function">
    <text evidence="5">Probably involved in the biogenesis of the COX complex.</text>
</comment>
<evidence type="ECO:0000256" key="1">
    <source>
        <dbReference type="ARBA" id="ARBA00004370"/>
    </source>
</evidence>
<evidence type="ECO:0000313" key="6">
    <source>
        <dbReference type="EMBL" id="EIW87059.1"/>
    </source>
</evidence>
<organism evidence="6 7">
    <name type="scientific">Coniophora puteana (strain RWD-64-598)</name>
    <name type="common">Brown rot fungus</name>
    <dbReference type="NCBI Taxonomy" id="741705"/>
    <lineage>
        <taxon>Eukaryota</taxon>
        <taxon>Fungi</taxon>
        <taxon>Dikarya</taxon>
        <taxon>Basidiomycota</taxon>
        <taxon>Agaricomycotina</taxon>
        <taxon>Agaricomycetes</taxon>
        <taxon>Agaricomycetidae</taxon>
        <taxon>Boletales</taxon>
        <taxon>Coniophorineae</taxon>
        <taxon>Coniophoraceae</taxon>
        <taxon>Coniophora</taxon>
    </lineage>
</organism>
<evidence type="ECO:0000256" key="2">
    <source>
        <dbReference type="ARBA" id="ARBA00022692"/>
    </source>
</evidence>
<dbReference type="GO" id="GO:0033617">
    <property type="term" value="P:mitochondrial respiratory chain complex IV assembly"/>
    <property type="evidence" value="ECO:0007669"/>
    <property type="project" value="TreeGrafter"/>
</dbReference>
<evidence type="ECO:0000256" key="5">
    <source>
        <dbReference type="RuleBase" id="RU363076"/>
    </source>
</evidence>
<evidence type="ECO:0000256" key="3">
    <source>
        <dbReference type="ARBA" id="ARBA00022989"/>
    </source>
</evidence>
<dbReference type="Proteomes" id="UP000053558">
    <property type="component" value="Unassembled WGS sequence"/>
</dbReference>
<proteinExistence type="inferred from homology"/>
<dbReference type="RefSeq" id="XP_007763670.1">
    <property type="nucleotide sequence ID" value="XM_007765480.1"/>
</dbReference>
<dbReference type="GeneID" id="19199210"/>
<dbReference type="GO" id="GO:0005743">
    <property type="term" value="C:mitochondrial inner membrane"/>
    <property type="evidence" value="ECO:0007669"/>
    <property type="project" value="UniProtKB-SubCell"/>
</dbReference>
<dbReference type="OrthoDB" id="10040024at2759"/>
<keyword evidence="2 5" id="KW-0812">Transmembrane</keyword>
<keyword evidence="5" id="KW-0496">Mitochondrion</keyword>
<keyword evidence="7" id="KW-1185">Reference proteome</keyword>
<gene>
    <name evidence="6" type="ORF">CONPUDRAFT_116094</name>
</gene>
<evidence type="ECO:0000313" key="7">
    <source>
        <dbReference type="Proteomes" id="UP000053558"/>
    </source>
</evidence>
<dbReference type="InterPro" id="IPR002994">
    <property type="entry name" value="Surf1/Shy1"/>
</dbReference>
<keyword evidence="3 5" id="KW-1133">Transmembrane helix</keyword>
<comment type="subcellular location">
    <subcellularLocation>
        <location evidence="1">Membrane</location>
    </subcellularLocation>
    <subcellularLocation>
        <location evidence="5">Mitochondrion inner membrane</location>
        <topology evidence="5">Multi-pass membrane protein</topology>
    </subcellularLocation>
</comment>